<dbReference type="FunFam" id="3.60.21.10:FF:000027">
    <property type="entry name" value="Purple acid phosphatase"/>
    <property type="match status" value="1"/>
</dbReference>
<evidence type="ECO:0000256" key="3">
    <source>
        <dbReference type="ARBA" id="ARBA00008723"/>
    </source>
</evidence>
<evidence type="ECO:0000313" key="15">
    <source>
        <dbReference type="RefSeq" id="XP_022766634.1"/>
    </source>
</evidence>
<dbReference type="CDD" id="cd07378">
    <property type="entry name" value="MPP_ACP5"/>
    <property type="match status" value="1"/>
</dbReference>
<feature type="binding site" evidence="11">
    <location>
        <position position="122"/>
    </location>
    <ligand>
        <name>Fe cation</name>
        <dbReference type="ChEBI" id="CHEBI:24875"/>
        <label>2</label>
    </ligand>
</feature>
<keyword evidence="8" id="KW-0862">Zinc</keyword>
<accession>A0A6P6AP30</accession>
<dbReference type="GeneID" id="111311485"/>
<comment type="similarity">
    <text evidence="3">Belongs to the metallophosphoesterase superfamily. Purple acid phosphatase family.</text>
</comment>
<dbReference type="OrthoDB" id="411211at2759"/>
<keyword evidence="12" id="KW-1133">Transmembrane helix</keyword>
<feature type="domain" description="Calcineurin-like phosphoesterase" evidence="13">
    <location>
        <begin position="45"/>
        <end position="254"/>
    </location>
</feature>
<reference evidence="15" key="1">
    <citation type="submission" date="2025-08" db="UniProtKB">
        <authorList>
            <consortium name="RefSeq"/>
        </authorList>
    </citation>
    <scope>IDENTIFICATION</scope>
    <source>
        <tissue evidence="15">Fruit stalk</tissue>
    </source>
</reference>
<keyword evidence="14" id="KW-1185">Reference proteome</keyword>
<feature type="binding site" evidence="11">
    <location>
        <position position="253"/>
    </location>
    <ligand>
        <name>Fe cation</name>
        <dbReference type="ChEBI" id="CHEBI:24875"/>
        <label>1</label>
    </ligand>
</feature>
<sequence>MDGSCNHYSISLSSVWLTCFCFCFIFVSAELHRFEHPVKADGSLSFFVIGDWGRKGAYNQSQVALQMGKVGEKLSIDFVVSTGDNFYEKGLASPYDPVFKDSFTKIYTANSLKKQWYSVLGNHDYRGDVQAQLSPILRRIDSRWLCLRSFIVKTEIVEFFFIDTTPFVDQYFQNPKHQKFDWRGVIPRKKYLRRVLKDLRSALRESVANWKIVIGHHPIRSIGHHGETKELIMQLLPILEANNVDMYINGHDHCLEHLSSITSQLQFFTSGGGSKAWKGDFHYLDGDEMKFYYDGQGFMSVELTATDAKIVFHDVFGKVLHSLDLSKQPYTAM</sequence>
<proteinExistence type="inferred from homology"/>
<dbReference type="KEGG" id="dzi:111311485"/>
<feature type="binding site" evidence="11">
    <location>
        <position position="87"/>
    </location>
    <ligand>
        <name>Fe cation</name>
        <dbReference type="ChEBI" id="CHEBI:24875"/>
        <label>1</label>
    </ligand>
</feature>
<dbReference type="InterPro" id="IPR024927">
    <property type="entry name" value="Acid_PPase"/>
</dbReference>
<name>A0A6P6AP30_DURZI</name>
<dbReference type="SUPFAM" id="SSF56300">
    <property type="entry name" value="Metallo-dependent phosphatases"/>
    <property type="match status" value="1"/>
</dbReference>
<comment type="cofactor">
    <cofactor evidence="11">
        <name>Fe cation</name>
        <dbReference type="ChEBI" id="CHEBI:24875"/>
    </cofactor>
    <text evidence="11">Binds 2 iron ions per subunit.</text>
</comment>
<evidence type="ECO:0000256" key="4">
    <source>
        <dbReference type="ARBA" id="ARBA00022525"/>
    </source>
</evidence>
<evidence type="ECO:0000256" key="6">
    <source>
        <dbReference type="ARBA" id="ARBA00022729"/>
    </source>
</evidence>
<dbReference type="GO" id="GO:0046872">
    <property type="term" value="F:metal ion binding"/>
    <property type="evidence" value="ECO:0007669"/>
    <property type="project" value="UniProtKB-KW"/>
</dbReference>
<evidence type="ECO:0000256" key="5">
    <source>
        <dbReference type="ARBA" id="ARBA00022723"/>
    </source>
</evidence>
<feature type="binding site" evidence="11">
    <location>
        <position position="216"/>
    </location>
    <ligand>
        <name>Fe cation</name>
        <dbReference type="ChEBI" id="CHEBI:24875"/>
        <label>2</label>
    </ligand>
</feature>
<dbReference type="RefSeq" id="XP_022766634.1">
    <property type="nucleotide sequence ID" value="XM_022910899.1"/>
</dbReference>
<dbReference type="EC" id="3.1.3.2" evidence="10"/>
<protein>
    <recommendedName>
        <fullName evidence="10">Purple acid phosphatase</fullName>
        <ecNumber evidence="10">3.1.3.2</ecNumber>
    </recommendedName>
</protein>
<dbReference type="PANTHER" id="PTHR10161:SF61">
    <property type="entry name" value="PURPLE ACID PHOSPHATASE"/>
    <property type="match status" value="1"/>
</dbReference>
<evidence type="ECO:0000256" key="12">
    <source>
        <dbReference type="SAM" id="Phobius"/>
    </source>
</evidence>
<evidence type="ECO:0000256" key="11">
    <source>
        <dbReference type="PIRSR" id="PIRSR000898-1"/>
    </source>
</evidence>
<feature type="binding site" evidence="11">
    <location>
        <position position="84"/>
    </location>
    <ligand>
        <name>Fe cation</name>
        <dbReference type="ChEBI" id="CHEBI:24875"/>
        <label>2</label>
    </ligand>
</feature>
<dbReference type="InterPro" id="IPR004843">
    <property type="entry name" value="Calcineurin-like_PHP"/>
</dbReference>
<evidence type="ECO:0000259" key="13">
    <source>
        <dbReference type="Pfam" id="PF00149"/>
    </source>
</evidence>
<evidence type="ECO:0000256" key="8">
    <source>
        <dbReference type="ARBA" id="ARBA00022833"/>
    </source>
</evidence>
<dbReference type="Proteomes" id="UP000515121">
    <property type="component" value="Unplaced"/>
</dbReference>
<dbReference type="Gene3D" id="3.60.21.10">
    <property type="match status" value="1"/>
</dbReference>
<keyword evidence="6" id="KW-0732">Signal</keyword>
<evidence type="ECO:0000256" key="10">
    <source>
        <dbReference type="PIRNR" id="PIRNR000898"/>
    </source>
</evidence>
<keyword evidence="7 10" id="KW-0378">Hydrolase</keyword>
<keyword evidence="12" id="KW-0472">Membrane</keyword>
<keyword evidence="5 11" id="KW-0479">Metal-binding</keyword>
<dbReference type="InterPro" id="IPR051558">
    <property type="entry name" value="Metallophosphoesterase_PAP"/>
</dbReference>
<feature type="binding site" evidence="11">
    <location>
        <position position="84"/>
    </location>
    <ligand>
        <name>Fe cation</name>
        <dbReference type="ChEBI" id="CHEBI:24875"/>
        <label>1</label>
    </ligand>
</feature>
<comment type="subcellular location">
    <subcellularLocation>
        <location evidence="2">Secreted</location>
    </subcellularLocation>
</comment>
<gene>
    <name evidence="15" type="primary">LOC111311485</name>
</gene>
<keyword evidence="9" id="KW-0325">Glycoprotein</keyword>
<keyword evidence="4" id="KW-0964">Secreted</keyword>
<feature type="transmembrane region" description="Helical" evidence="12">
    <location>
        <begin position="6"/>
        <end position="27"/>
    </location>
</feature>
<keyword evidence="12" id="KW-0812">Transmembrane</keyword>
<dbReference type="GO" id="GO:0005576">
    <property type="term" value="C:extracellular region"/>
    <property type="evidence" value="ECO:0007669"/>
    <property type="project" value="UniProtKB-SubCell"/>
</dbReference>
<dbReference type="Pfam" id="PF00149">
    <property type="entry name" value="Metallophos"/>
    <property type="match status" value="1"/>
</dbReference>
<organism evidence="14 15">
    <name type="scientific">Durio zibethinus</name>
    <name type="common">Durian</name>
    <dbReference type="NCBI Taxonomy" id="66656"/>
    <lineage>
        <taxon>Eukaryota</taxon>
        <taxon>Viridiplantae</taxon>
        <taxon>Streptophyta</taxon>
        <taxon>Embryophyta</taxon>
        <taxon>Tracheophyta</taxon>
        <taxon>Spermatophyta</taxon>
        <taxon>Magnoliopsida</taxon>
        <taxon>eudicotyledons</taxon>
        <taxon>Gunneridae</taxon>
        <taxon>Pentapetalae</taxon>
        <taxon>rosids</taxon>
        <taxon>malvids</taxon>
        <taxon>Malvales</taxon>
        <taxon>Malvaceae</taxon>
        <taxon>Helicteroideae</taxon>
        <taxon>Durio</taxon>
    </lineage>
</organism>
<feature type="binding site" evidence="11">
    <location>
        <position position="51"/>
    </location>
    <ligand>
        <name>Fe cation</name>
        <dbReference type="ChEBI" id="CHEBI:24875"/>
        <label>1</label>
    </ligand>
</feature>
<dbReference type="AlphaFoldDB" id="A0A6P6AP30"/>
<comment type="catalytic activity">
    <reaction evidence="1 10">
        <text>a phosphate monoester + H2O = an alcohol + phosphate</text>
        <dbReference type="Rhea" id="RHEA:15017"/>
        <dbReference type="ChEBI" id="CHEBI:15377"/>
        <dbReference type="ChEBI" id="CHEBI:30879"/>
        <dbReference type="ChEBI" id="CHEBI:43474"/>
        <dbReference type="ChEBI" id="CHEBI:67140"/>
        <dbReference type="EC" id="3.1.3.2"/>
    </reaction>
</comment>
<dbReference type="PANTHER" id="PTHR10161">
    <property type="entry name" value="TARTRATE-RESISTANT ACID PHOSPHATASE TYPE 5"/>
    <property type="match status" value="1"/>
</dbReference>
<evidence type="ECO:0000256" key="9">
    <source>
        <dbReference type="ARBA" id="ARBA00023180"/>
    </source>
</evidence>
<evidence type="ECO:0000256" key="7">
    <source>
        <dbReference type="ARBA" id="ARBA00022801"/>
    </source>
</evidence>
<evidence type="ECO:0000256" key="2">
    <source>
        <dbReference type="ARBA" id="ARBA00004613"/>
    </source>
</evidence>
<evidence type="ECO:0000313" key="14">
    <source>
        <dbReference type="Proteomes" id="UP000515121"/>
    </source>
</evidence>
<dbReference type="GO" id="GO:0003993">
    <property type="term" value="F:acid phosphatase activity"/>
    <property type="evidence" value="ECO:0007669"/>
    <property type="project" value="UniProtKB-UniRule"/>
</dbReference>
<feature type="binding site" evidence="11">
    <location>
        <position position="251"/>
    </location>
    <ligand>
        <name>Fe cation</name>
        <dbReference type="ChEBI" id="CHEBI:24875"/>
        <label>2</label>
    </ligand>
</feature>
<dbReference type="InterPro" id="IPR029052">
    <property type="entry name" value="Metallo-depent_PP-like"/>
</dbReference>
<dbReference type="PIRSF" id="PIRSF000898">
    <property type="entry name" value="Acid_Ptase_5"/>
    <property type="match status" value="1"/>
</dbReference>
<evidence type="ECO:0000256" key="1">
    <source>
        <dbReference type="ARBA" id="ARBA00000032"/>
    </source>
</evidence>
<keyword evidence="10 11" id="KW-0408">Iron</keyword>